<keyword evidence="1" id="KW-1185">Reference proteome</keyword>
<organism evidence="1 2">
    <name type="scientific">Steinernema glaseri</name>
    <dbReference type="NCBI Taxonomy" id="37863"/>
    <lineage>
        <taxon>Eukaryota</taxon>
        <taxon>Metazoa</taxon>
        <taxon>Ecdysozoa</taxon>
        <taxon>Nematoda</taxon>
        <taxon>Chromadorea</taxon>
        <taxon>Rhabditida</taxon>
        <taxon>Tylenchina</taxon>
        <taxon>Panagrolaimomorpha</taxon>
        <taxon>Strongyloidoidea</taxon>
        <taxon>Steinernematidae</taxon>
        <taxon>Steinernema</taxon>
    </lineage>
</organism>
<proteinExistence type="predicted"/>
<protein>
    <submittedName>
        <fullName evidence="2">Alpha/beta hydrolase</fullName>
    </submittedName>
</protein>
<reference evidence="2" key="1">
    <citation type="submission" date="2016-11" db="UniProtKB">
        <authorList>
            <consortium name="WormBaseParasite"/>
        </authorList>
    </citation>
    <scope>IDENTIFICATION</scope>
</reference>
<dbReference type="Proteomes" id="UP000095287">
    <property type="component" value="Unplaced"/>
</dbReference>
<accession>A0A1I7ZSC2</accession>
<evidence type="ECO:0000313" key="2">
    <source>
        <dbReference type="WBParaSite" id="L893_g29056.t1"/>
    </source>
</evidence>
<dbReference type="AlphaFoldDB" id="A0A1I7ZSC2"/>
<evidence type="ECO:0000313" key="1">
    <source>
        <dbReference type="Proteomes" id="UP000095287"/>
    </source>
</evidence>
<name>A0A1I7ZSC2_9BILA</name>
<sequence>MLDVFDRDPRAESLFSSLFSTTFAESRFDPVRIAAASHLNLPAFFDPLEPPSFRTDQSSFRETCALGALAKSPINRLRSRSQIKPKECGSRLSLGVYDKRPIVLSGQSAVWETNRFAKQTLAAG</sequence>
<dbReference type="WBParaSite" id="L893_g29056.t1">
    <property type="protein sequence ID" value="L893_g29056.t1"/>
    <property type="gene ID" value="L893_g29056"/>
</dbReference>